<comment type="subunit">
    <text evidence="7">Homodimer. Interacts with MMUT (the apoenzyme form); the interaction is GTP dependent.</text>
</comment>
<dbReference type="GO" id="GO:0005525">
    <property type="term" value="F:GTP binding"/>
    <property type="evidence" value="ECO:0007669"/>
    <property type="project" value="UniProtKB-KW"/>
</dbReference>
<dbReference type="Pfam" id="PF03308">
    <property type="entry name" value="MeaB"/>
    <property type="match status" value="1"/>
</dbReference>
<keyword evidence="9" id="KW-1185">Reference proteome</keyword>
<dbReference type="Gene3D" id="1.10.287.130">
    <property type="match status" value="1"/>
</dbReference>
<dbReference type="OMA" id="WMWERID"/>
<dbReference type="InParanoid" id="B3RIU6"/>
<comment type="similarity">
    <text evidence="1">Belongs to the SIMIBI class G3E GTPase family. ArgK/MeaB subfamily.</text>
</comment>
<keyword evidence="3" id="KW-0378">Hydrolase</keyword>
<dbReference type="NCBIfam" id="TIGR00750">
    <property type="entry name" value="lao"/>
    <property type="match status" value="1"/>
</dbReference>
<reference evidence="8 9" key="1">
    <citation type="journal article" date="2008" name="Nature">
        <title>The Trichoplax genome and the nature of placozoans.</title>
        <authorList>
            <person name="Srivastava M."/>
            <person name="Begovic E."/>
            <person name="Chapman J."/>
            <person name="Putnam N.H."/>
            <person name="Hellsten U."/>
            <person name="Kawashima T."/>
            <person name="Kuo A."/>
            <person name="Mitros T."/>
            <person name="Salamov A."/>
            <person name="Carpenter M.L."/>
            <person name="Signorovitch A.Y."/>
            <person name="Moreno M.A."/>
            <person name="Kamm K."/>
            <person name="Grimwood J."/>
            <person name="Schmutz J."/>
            <person name="Shapiro H."/>
            <person name="Grigoriev I.V."/>
            <person name="Buss L.W."/>
            <person name="Schierwater B."/>
            <person name="Dellaporta S.L."/>
            <person name="Rokhsar D.S."/>
        </authorList>
    </citation>
    <scope>NUCLEOTIDE SEQUENCE [LARGE SCALE GENOMIC DNA]</scope>
    <source>
        <strain evidence="8 9">Grell-BS-1999</strain>
    </source>
</reference>
<gene>
    <name evidence="8" type="ORF">TRIADDRAFT_19400</name>
</gene>
<dbReference type="EMBL" id="DS985241">
    <property type="protein sequence ID" value="EDV28449.1"/>
    <property type="molecule type" value="Genomic_DNA"/>
</dbReference>
<evidence type="ECO:0000256" key="2">
    <source>
        <dbReference type="ARBA" id="ARBA00022741"/>
    </source>
</evidence>
<dbReference type="Gene3D" id="3.40.50.300">
    <property type="entry name" value="P-loop containing nucleotide triphosphate hydrolases"/>
    <property type="match status" value="1"/>
</dbReference>
<proteinExistence type="inferred from homology"/>
<dbReference type="GO" id="GO:0005737">
    <property type="term" value="C:cytoplasm"/>
    <property type="evidence" value="ECO:0000318"/>
    <property type="project" value="GO_Central"/>
</dbReference>
<name>B3RIU6_TRIAD</name>
<dbReference type="InterPro" id="IPR027417">
    <property type="entry name" value="P-loop_NTPase"/>
</dbReference>
<dbReference type="GO" id="GO:0003924">
    <property type="term" value="F:GTPase activity"/>
    <property type="evidence" value="ECO:0000318"/>
    <property type="project" value="GO_Central"/>
</dbReference>
<organism evidence="8 9">
    <name type="scientific">Trichoplax adhaerens</name>
    <name type="common">Trichoplax reptans</name>
    <dbReference type="NCBI Taxonomy" id="10228"/>
    <lineage>
        <taxon>Eukaryota</taxon>
        <taxon>Metazoa</taxon>
        <taxon>Placozoa</taxon>
        <taxon>Uniplacotomia</taxon>
        <taxon>Trichoplacea</taxon>
        <taxon>Trichoplacidae</taxon>
        <taxon>Trichoplax</taxon>
    </lineage>
</organism>
<dbReference type="PhylomeDB" id="B3RIU6"/>
<evidence type="ECO:0008006" key="10">
    <source>
        <dbReference type="Google" id="ProtNLM"/>
    </source>
</evidence>
<dbReference type="GeneID" id="6749671"/>
<evidence type="ECO:0000256" key="6">
    <source>
        <dbReference type="ARBA" id="ARBA00056794"/>
    </source>
</evidence>
<dbReference type="STRING" id="10228.B3RIU6"/>
<keyword evidence="2" id="KW-0547">Nucleotide-binding</keyword>
<evidence type="ECO:0000313" key="8">
    <source>
        <dbReference type="EMBL" id="EDV28449.1"/>
    </source>
</evidence>
<dbReference type="PANTHER" id="PTHR23408:SF3">
    <property type="entry name" value="METHYLMALONIC ACIDURIA TYPE A PROTEIN, MITOCHONDRIAL"/>
    <property type="match status" value="1"/>
</dbReference>
<evidence type="ECO:0000256" key="3">
    <source>
        <dbReference type="ARBA" id="ARBA00022801"/>
    </source>
</evidence>
<dbReference type="PANTHER" id="PTHR23408">
    <property type="entry name" value="METHYLMALONYL-COA MUTASE"/>
    <property type="match status" value="1"/>
</dbReference>
<sequence length="358" mass="40052">MVANHTIISLRQSSQAVSQEQPVHPIIDRLIQGITSGKRASLAESITLVESKHPKKKELARELLNSALRLLKEKELNSTPTFRIGLSGPPGAGKSYFIEKFGKQLTAMGHRVAVLAVDPSSNFTGGSLLGDKTRMADLSRDPNAYIRPSPSSGNLGGVTRTTNEAIVLCEATDYDIILVETVGVGQSEYAVADMVDMFVLLIPPAGGDELQGIKRGIVEMADLTLVTKADGDLMPAARRIQMEYTSAMKFVRRRLPFDIWLPSVFRISSVTGYGMDRAWSKMKQFHERMIDIGEFNKKRREQRKVWMWNHIQDQVLDRFKTHPLISQRLSSIEKRVQEGELTPGWGAEYLIELFTKKL</sequence>
<dbReference type="NCBIfam" id="NF006958">
    <property type="entry name" value="PRK09435.1"/>
    <property type="match status" value="1"/>
</dbReference>
<evidence type="ECO:0000313" key="9">
    <source>
        <dbReference type="Proteomes" id="UP000009022"/>
    </source>
</evidence>
<dbReference type="FunCoup" id="B3RIU6">
    <property type="interactions" value="50"/>
</dbReference>
<dbReference type="RefSeq" id="XP_002107651.1">
    <property type="nucleotide sequence ID" value="XM_002107615.1"/>
</dbReference>
<evidence type="ECO:0000256" key="4">
    <source>
        <dbReference type="ARBA" id="ARBA00023134"/>
    </source>
</evidence>
<keyword evidence="4" id="KW-0342">GTP-binding</keyword>
<dbReference type="OrthoDB" id="1476984at2759"/>
<dbReference type="CDD" id="cd03114">
    <property type="entry name" value="MMAA-like"/>
    <property type="match status" value="1"/>
</dbReference>
<dbReference type="CTD" id="6749671"/>
<dbReference type="SUPFAM" id="SSF52540">
    <property type="entry name" value="P-loop containing nucleoside triphosphate hydrolases"/>
    <property type="match status" value="1"/>
</dbReference>
<dbReference type="KEGG" id="tad:TRIADDRAFT_19400"/>
<dbReference type="FunFam" id="3.40.50.300:FF:000647">
    <property type="entry name" value="Methylmalonic aciduria type A homolog, mitochondrial"/>
    <property type="match status" value="1"/>
</dbReference>
<protein>
    <recommendedName>
        <fullName evidence="10">AAA+ ATPase domain-containing protein</fullName>
    </recommendedName>
</protein>
<dbReference type="HOGENOM" id="CLU_043725_2_2_1"/>
<comment type="function">
    <text evidence="6">GTPase, binds and hydrolyzes GTP. Involved in intracellular vitamin B12 metabolism, mediates the transport of cobalamin (Cbl) into mitochondria for the final steps of adenosylcobalamin (AdoCbl) synthesis. Functions as a G-protein chaperone that assists AdoCbl cofactor delivery from MMAB to the methylmalonyl-CoA mutase (MMUT). Plays a dual role as both a protectase and a reactivase for MMUT. Protects MMUT from progressive inactivation by oxidation by decreasing the rate of the formation of the oxidized inactive cofactor hydroxocobalamin (OH2Cbl). Additionally acts a reactivase by promoting the replacement of OH2Cbl by the active cofactor AdoCbl, restoring the activity of MMUT in the presence and hydrolysis of GTP.</text>
</comment>
<comment type="catalytic activity">
    <reaction evidence="5">
        <text>GTP + H2O = GDP + phosphate + H(+)</text>
        <dbReference type="Rhea" id="RHEA:19669"/>
        <dbReference type="ChEBI" id="CHEBI:15377"/>
        <dbReference type="ChEBI" id="CHEBI:15378"/>
        <dbReference type="ChEBI" id="CHEBI:37565"/>
        <dbReference type="ChEBI" id="CHEBI:43474"/>
        <dbReference type="ChEBI" id="CHEBI:58189"/>
    </reaction>
</comment>
<evidence type="ECO:0000256" key="5">
    <source>
        <dbReference type="ARBA" id="ARBA00048548"/>
    </source>
</evidence>
<accession>B3RIU6</accession>
<evidence type="ECO:0000256" key="1">
    <source>
        <dbReference type="ARBA" id="ARBA00009625"/>
    </source>
</evidence>
<dbReference type="Gene3D" id="1.20.5.170">
    <property type="match status" value="1"/>
</dbReference>
<dbReference type="AlphaFoldDB" id="B3RIU6"/>
<dbReference type="InterPro" id="IPR005129">
    <property type="entry name" value="GTPase_ArgK"/>
</dbReference>
<dbReference type="Proteomes" id="UP000009022">
    <property type="component" value="Unassembled WGS sequence"/>
</dbReference>
<dbReference type="eggNOG" id="ENOG502QR2W">
    <property type="taxonomic scope" value="Eukaryota"/>
</dbReference>
<evidence type="ECO:0000256" key="7">
    <source>
        <dbReference type="ARBA" id="ARBA00062796"/>
    </source>
</evidence>